<gene>
    <name evidence="3" type="ORF">X943_002397</name>
</gene>
<feature type="transmembrane region" description="Helical" evidence="1">
    <location>
        <begin position="117"/>
        <end position="138"/>
    </location>
</feature>
<sequence>MKFLGILRVSALCLLAIGFHGLPVFGGDDVSIPPTSEEGTIEMPVGHDIDASYDDVSGSEDLSQFETVLQTENDVVYIIEPVVEYSTGPESNLKNIIDAVESVKNSDMYRSHVSTVFLTKLMFFLSILVAPVTLFIFYQSRRCEECKSCTQCVRCRSARHCCCRCYRPWNSNRCTQCQLCDKCATTTIWMCVISIIHMSVTTGLIVRLIYRFAKGTV</sequence>
<accession>A0AAD9GDC2</accession>
<proteinExistence type="predicted"/>
<dbReference type="AlphaFoldDB" id="A0AAD9GDC2"/>
<feature type="transmembrane region" description="Helical" evidence="1">
    <location>
        <begin position="188"/>
        <end position="210"/>
    </location>
</feature>
<evidence type="ECO:0000313" key="3">
    <source>
        <dbReference type="EMBL" id="KAK1936255.1"/>
    </source>
</evidence>
<evidence type="ECO:0000256" key="2">
    <source>
        <dbReference type="SAM" id="SignalP"/>
    </source>
</evidence>
<keyword evidence="2" id="KW-0732">Signal</keyword>
<reference evidence="3" key="1">
    <citation type="journal article" date="2014" name="Nucleic Acids Res.">
        <title>The evolutionary dynamics of variant antigen genes in Babesia reveal a history of genomic innovation underlying host-parasite interaction.</title>
        <authorList>
            <person name="Jackson A.P."/>
            <person name="Otto T.D."/>
            <person name="Darby A."/>
            <person name="Ramaprasad A."/>
            <person name="Xia D."/>
            <person name="Echaide I.E."/>
            <person name="Farber M."/>
            <person name="Gahlot S."/>
            <person name="Gamble J."/>
            <person name="Gupta D."/>
            <person name="Gupta Y."/>
            <person name="Jackson L."/>
            <person name="Malandrin L."/>
            <person name="Malas T.B."/>
            <person name="Moussa E."/>
            <person name="Nair M."/>
            <person name="Reid A.J."/>
            <person name="Sanders M."/>
            <person name="Sharma J."/>
            <person name="Tracey A."/>
            <person name="Quail M.A."/>
            <person name="Weir W."/>
            <person name="Wastling J.M."/>
            <person name="Hall N."/>
            <person name="Willadsen P."/>
            <person name="Lingelbach K."/>
            <person name="Shiels B."/>
            <person name="Tait A."/>
            <person name="Berriman M."/>
            <person name="Allred D.R."/>
            <person name="Pain A."/>
        </authorList>
    </citation>
    <scope>NUCLEOTIDE SEQUENCE</scope>
    <source>
        <strain evidence="3">1802A</strain>
    </source>
</reference>
<protein>
    <submittedName>
        <fullName evidence="3">Variant erythrocyte surface antigen-1, alpha subunit</fullName>
    </submittedName>
</protein>
<name>A0AAD9GDC2_BABDI</name>
<reference evidence="3" key="2">
    <citation type="submission" date="2021-05" db="EMBL/GenBank/DDBJ databases">
        <authorList>
            <person name="Pain A."/>
        </authorList>
    </citation>
    <scope>NUCLEOTIDE SEQUENCE</scope>
    <source>
        <strain evidence="3">1802A</strain>
    </source>
</reference>
<dbReference type="Proteomes" id="UP001195914">
    <property type="component" value="Unassembled WGS sequence"/>
</dbReference>
<comment type="caution">
    <text evidence="3">The sequence shown here is derived from an EMBL/GenBank/DDBJ whole genome shotgun (WGS) entry which is preliminary data.</text>
</comment>
<keyword evidence="1" id="KW-0812">Transmembrane</keyword>
<keyword evidence="1" id="KW-1133">Transmembrane helix</keyword>
<organism evidence="3 4">
    <name type="scientific">Babesia divergens</name>
    <dbReference type="NCBI Taxonomy" id="32595"/>
    <lineage>
        <taxon>Eukaryota</taxon>
        <taxon>Sar</taxon>
        <taxon>Alveolata</taxon>
        <taxon>Apicomplexa</taxon>
        <taxon>Aconoidasida</taxon>
        <taxon>Piroplasmida</taxon>
        <taxon>Babesiidae</taxon>
        <taxon>Babesia</taxon>
    </lineage>
</organism>
<dbReference type="EMBL" id="JAHBMH010000044">
    <property type="protein sequence ID" value="KAK1936255.1"/>
    <property type="molecule type" value="Genomic_DNA"/>
</dbReference>
<feature type="chain" id="PRO_5041913934" evidence="2">
    <location>
        <begin position="22"/>
        <end position="217"/>
    </location>
</feature>
<feature type="signal peptide" evidence="2">
    <location>
        <begin position="1"/>
        <end position="21"/>
    </location>
</feature>
<keyword evidence="1" id="KW-0472">Membrane</keyword>
<evidence type="ECO:0000256" key="1">
    <source>
        <dbReference type="SAM" id="Phobius"/>
    </source>
</evidence>
<evidence type="ECO:0000313" key="4">
    <source>
        <dbReference type="Proteomes" id="UP001195914"/>
    </source>
</evidence>
<keyword evidence="4" id="KW-1185">Reference proteome</keyword>